<feature type="disulfide bond" evidence="10">
    <location>
        <begin position="233"/>
        <end position="247"/>
    </location>
</feature>
<feature type="domain" description="Laminin EGF-like" evidence="12">
    <location>
        <begin position="955"/>
        <end position="1004"/>
    </location>
</feature>
<evidence type="ECO:0000256" key="7">
    <source>
        <dbReference type="ARBA" id="ARBA00023157"/>
    </source>
</evidence>
<evidence type="ECO:0000256" key="3">
    <source>
        <dbReference type="ARBA" id="ARBA00022530"/>
    </source>
</evidence>
<protein>
    <submittedName>
        <fullName evidence="14">Uncharacterized protein</fullName>
    </submittedName>
</protein>
<keyword evidence="2" id="KW-0964">Secreted</keyword>
<feature type="disulfide bond" evidence="10">
    <location>
        <begin position="555"/>
        <end position="567"/>
    </location>
</feature>
<dbReference type="PROSITE" id="PS50027">
    <property type="entry name" value="EGF_LAM_2"/>
    <property type="match status" value="9"/>
</dbReference>
<keyword evidence="5" id="KW-0677">Repeat</keyword>
<dbReference type="EMBL" id="MU826372">
    <property type="protein sequence ID" value="KAJ7377814.1"/>
    <property type="molecule type" value="Genomic_DNA"/>
</dbReference>
<dbReference type="PANTHER" id="PTHR10574">
    <property type="entry name" value="NETRIN/LAMININ-RELATED"/>
    <property type="match status" value="1"/>
</dbReference>
<dbReference type="SMART" id="SM00180">
    <property type="entry name" value="EGF_Lam"/>
    <property type="match status" value="14"/>
</dbReference>
<feature type="disulfide bond" evidence="10">
    <location>
        <begin position="673"/>
        <end position="682"/>
    </location>
</feature>
<feature type="disulfide bond" evidence="10">
    <location>
        <begin position="557"/>
        <end position="574"/>
    </location>
</feature>
<dbReference type="Gene3D" id="2.170.300.10">
    <property type="entry name" value="Tie2 ligand-binding domain superfamily"/>
    <property type="match status" value="1"/>
</dbReference>
<reference evidence="14" key="1">
    <citation type="submission" date="2023-01" db="EMBL/GenBank/DDBJ databases">
        <title>Genome assembly of the deep-sea coral Lophelia pertusa.</title>
        <authorList>
            <person name="Herrera S."/>
            <person name="Cordes E."/>
        </authorList>
    </citation>
    <scope>NUCLEOTIDE SEQUENCE</scope>
    <source>
        <strain evidence="14">USNM1676648</strain>
        <tissue evidence="14">Polyp</tissue>
    </source>
</reference>
<feature type="disulfide bond" evidence="10">
    <location>
        <begin position="576"/>
        <end position="585"/>
    </location>
</feature>
<accession>A0A9W9ZCW7</accession>
<feature type="disulfide bond" evidence="10">
    <location>
        <begin position="527"/>
        <end position="536"/>
    </location>
</feature>
<dbReference type="Gene3D" id="2.10.25.10">
    <property type="entry name" value="Laminin"/>
    <property type="match status" value="13"/>
</dbReference>
<dbReference type="FunFam" id="2.10.25.10:FF:000094">
    <property type="entry name" value="Laminin subunit alpha-2"/>
    <property type="match status" value="1"/>
</dbReference>
<feature type="disulfide bond" evidence="10">
    <location>
        <begin position="1137"/>
        <end position="1146"/>
    </location>
</feature>
<keyword evidence="9 10" id="KW-0424">Laminin EGF-like domain</keyword>
<dbReference type="Pfam" id="PF00053">
    <property type="entry name" value="EGF_laminin"/>
    <property type="match status" value="13"/>
</dbReference>
<dbReference type="CDD" id="cd00055">
    <property type="entry name" value="EGF_Lam"/>
    <property type="match status" value="12"/>
</dbReference>
<dbReference type="InterPro" id="IPR002049">
    <property type="entry name" value="LE_dom"/>
</dbReference>
<dbReference type="SMART" id="SM00281">
    <property type="entry name" value="LamB"/>
    <property type="match status" value="1"/>
</dbReference>
<comment type="subcellular location">
    <subcellularLocation>
        <location evidence="1">Secreted</location>
        <location evidence="1">Extracellular space</location>
        <location evidence="1">Extracellular matrix</location>
        <location evidence="1">Basement membrane</location>
    </subcellularLocation>
</comment>
<feature type="coiled-coil region" evidence="11">
    <location>
        <begin position="1485"/>
        <end position="1512"/>
    </location>
</feature>
<dbReference type="PROSITE" id="PS51115">
    <property type="entry name" value="LAMININ_IVA"/>
    <property type="match status" value="1"/>
</dbReference>
<feature type="domain" description="Laminin EGF-like" evidence="12">
    <location>
        <begin position="555"/>
        <end position="603"/>
    </location>
</feature>
<dbReference type="InterPro" id="IPR050440">
    <property type="entry name" value="Laminin/Netrin_ECM"/>
</dbReference>
<feature type="domain" description="Laminin EGF-like" evidence="12">
    <location>
        <begin position="1064"/>
        <end position="1115"/>
    </location>
</feature>
<dbReference type="FunFam" id="2.10.25.10:FF:000106">
    <property type="entry name" value="Heparan sulfate proteoglycan 2"/>
    <property type="match status" value="1"/>
</dbReference>
<dbReference type="FunFam" id="2.10.25.10:FF:000775">
    <property type="entry name" value="Predicted protein"/>
    <property type="match status" value="2"/>
</dbReference>
<name>A0A9W9ZCW7_9CNID</name>
<feature type="domain" description="Laminin EGF-like" evidence="12">
    <location>
        <begin position="1116"/>
        <end position="1163"/>
    </location>
</feature>
<feature type="disulfide bond" evidence="10">
    <location>
        <begin position="221"/>
        <end position="230"/>
    </location>
</feature>
<keyword evidence="7 10" id="KW-1015">Disulfide bond</keyword>
<dbReference type="GO" id="GO:0005604">
    <property type="term" value="C:basement membrane"/>
    <property type="evidence" value="ECO:0007669"/>
    <property type="project" value="UniProtKB-SubCell"/>
</dbReference>
<feature type="domain" description="Laminin EGF-like" evidence="12">
    <location>
        <begin position="652"/>
        <end position="702"/>
    </location>
</feature>
<keyword evidence="4" id="KW-0732">Signal</keyword>
<feature type="disulfide bond" evidence="10">
    <location>
        <begin position="1118"/>
        <end position="1135"/>
    </location>
</feature>
<feature type="domain" description="Laminin EGF-like" evidence="12">
    <location>
        <begin position="143"/>
        <end position="197"/>
    </location>
</feature>
<dbReference type="InterPro" id="IPR056863">
    <property type="entry name" value="LMN_ATRN_NET-like_EGF"/>
</dbReference>
<feature type="disulfide bond" evidence="10">
    <location>
        <begin position="1166"/>
        <end position="1183"/>
    </location>
</feature>
<feature type="disulfide bond" evidence="10">
    <location>
        <begin position="1088"/>
        <end position="1097"/>
    </location>
</feature>
<evidence type="ECO:0000313" key="14">
    <source>
        <dbReference type="EMBL" id="KAJ7377814.1"/>
    </source>
</evidence>
<evidence type="ECO:0000256" key="11">
    <source>
        <dbReference type="SAM" id="Coils"/>
    </source>
</evidence>
<keyword evidence="8" id="KW-0325">Glycoprotein</keyword>
<evidence type="ECO:0000256" key="5">
    <source>
        <dbReference type="ARBA" id="ARBA00022737"/>
    </source>
</evidence>
<evidence type="ECO:0000259" key="13">
    <source>
        <dbReference type="PROSITE" id="PS51115"/>
    </source>
</evidence>
<dbReference type="InterPro" id="IPR000034">
    <property type="entry name" value="Laminin_IV"/>
</dbReference>
<evidence type="ECO:0000259" key="12">
    <source>
        <dbReference type="PROSITE" id="PS50027"/>
    </source>
</evidence>
<keyword evidence="11" id="KW-0175">Coiled coil</keyword>
<evidence type="ECO:0000256" key="8">
    <source>
        <dbReference type="ARBA" id="ARBA00023180"/>
    </source>
</evidence>
<dbReference type="PANTHER" id="PTHR10574:SF444">
    <property type="entry name" value="BASEMENT MEMBRANE-SPECIFIC HEPARAN SULFATE PROTEOGLYCAN CORE PROTEIN"/>
    <property type="match status" value="1"/>
</dbReference>
<keyword evidence="15" id="KW-1185">Reference proteome</keyword>
<evidence type="ECO:0000256" key="10">
    <source>
        <dbReference type="PROSITE-ProRule" id="PRU00460"/>
    </source>
</evidence>
<dbReference type="FunFam" id="2.10.25.10:FF:000209">
    <property type="entry name" value="Laminin subunit alpha 5"/>
    <property type="match status" value="1"/>
</dbReference>
<gene>
    <name evidence="14" type="ORF">OS493_026381</name>
</gene>
<dbReference type="FunFam" id="2.10.25.10:FF:000130">
    <property type="entry name" value="Laminin subunit beta 1"/>
    <property type="match status" value="1"/>
</dbReference>
<feature type="disulfide bond" evidence="10">
    <location>
        <begin position="1116"/>
        <end position="1128"/>
    </location>
</feature>
<proteinExistence type="predicted"/>
<dbReference type="SUPFAM" id="SSF57196">
    <property type="entry name" value="EGF/Laminin"/>
    <property type="match status" value="12"/>
</dbReference>
<evidence type="ECO:0000256" key="2">
    <source>
        <dbReference type="ARBA" id="ARBA00022525"/>
    </source>
</evidence>
<feature type="domain" description="Laminin EGF-like" evidence="12">
    <location>
        <begin position="1164"/>
        <end position="1210"/>
    </location>
</feature>
<evidence type="ECO:0000256" key="9">
    <source>
        <dbReference type="ARBA" id="ARBA00023292"/>
    </source>
</evidence>
<comment type="caution">
    <text evidence="14">The sequence shown here is derived from an EMBL/GenBank/DDBJ whole genome shotgun (WGS) entry which is preliminary data.</text>
</comment>
<dbReference type="PROSITE" id="PS01248">
    <property type="entry name" value="EGF_LAM_1"/>
    <property type="match status" value="4"/>
</dbReference>
<feature type="domain" description="Laminin EGF-like" evidence="12">
    <location>
        <begin position="198"/>
        <end position="249"/>
    </location>
</feature>
<dbReference type="SMART" id="SM00181">
    <property type="entry name" value="EGF"/>
    <property type="match status" value="4"/>
</dbReference>
<dbReference type="PRINTS" id="PR00011">
    <property type="entry name" value="EGFLAMININ"/>
</dbReference>
<feature type="disulfide bond" evidence="10">
    <location>
        <begin position="168"/>
        <end position="177"/>
    </location>
</feature>
<dbReference type="FunFam" id="2.10.25.10:FF:000090">
    <property type="entry name" value="laminin subunit alpha"/>
    <property type="match status" value="3"/>
</dbReference>
<dbReference type="Pfam" id="PF00052">
    <property type="entry name" value="Laminin_B"/>
    <property type="match status" value="1"/>
</dbReference>
<feature type="disulfide bond" evidence="10">
    <location>
        <begin position="1164"/>
        <end position="1176"/>
    </location>
</feature>
<dbReference type="InterPro" id="IPR000742">
    <property type="entry name" value="EGF"/>
</dbReference>
<dbReference type="Proteomes" id="UP001163046">
    <property type="component" value="Unassembled WGS sequence"/>
</dbReference>
<feature type="disulfide bond" evidence="10">
    <location>
        <begin position="974"/>
        <end position="983"/>
    </location>
</feature>
<dbReference type="Pfam" id="PF24973">
    <property type="entry name" value="EGF_LMN_ATRN"/>
    <property type="match status" value="2"/>
</dbReference>
<feature type="domain" description="Laminin IV type A" evidence="13">
    <location>
        <begin position="734"/>
        <end position="920"/>
    </location>
</feature>
<feature type="disulfide bond" evidence="10">
    <location>
        <begin position="1185"/>
        <end position="1194"/>
    </location>
</feature>
<feature type="disulfide bond" evidence="10">
    <location>
        <begin position="652"/>
        <end position="664"/>
    </location>
</feature>
<sequence>MILKEFITGSDFDPGSLAESLKRSYYFAVKDWDVSASCFCNGQASECDANDYSKCICQRNTDGSNCEKCLPLFNNKPYRIREACEACECNSHAESCTYNETKGYGVCDDCQDNTMGDKCDHCKVSFYRNSAVPQNESNTCLACACNVTGVNSSADSSRCDRNTGQCDCKSHVTGRACDTCRDTYWKLSASNEAGCEDCRCNLTGTVNGSNVCDKINGQCPCKQLLTGRTCNQCQDGYFGLTSQNPGCTACNCDLSGSVNTSCTSSGKCYCRLRFSGDKCDVIDSGFYIPSVADLTFEAEDATPISPPTKRINYTTISNSAGNSVFVVGVDLNEGVSNAAPTQLEFFINIPTTGSYNFILRYMTNYDWNLIKLTALLRSTFAPFSCNNSVQITSNEPHMLSGPVSSGSEAHDYGSQCLLAGLYSVTLEIPFGSAQPNAVIFVDSIMALPTLSESEAFQTATAEQQENMTLYYNLSLPWRTWSANSQDGSVILGPALIESIGGAQSCNCSSVGSNSHEECNRFGGQCSCKPNVIRRTCDQCRPDYFNFTSGQGCQACACSVIGANETFCHPETGQCSCRENVAGLQCESCERNFYNFNSGVGCSPCDCHAVYSSNLQCDGSDGVCSCKPGINGGKCTGCANQFYNLTDQGCMSCECDLAGSDNPVCNKTTGQCPCKAHSLSRQCDVCPSGYYGLSVNNPAGCLKCQCSNKSSSCVSDQGWLVSQISTDLSVLENNIDVDGWTVVNSAGNVVPVVWDWEKTITITKGSMKVDTAGSEDLYFVAPDKYLGDQRFAYTFALSFHLQQDNASSPAASSKGDVILEGKWFDQPLVTSLGSPPPGGNNFDKYEVKLVESVWRVGNTSGRRPTNYEMIVVLSDVTSLRIRAKWTTLTAKQYTWLADVALTVSNRTSVVNDAENASNVETCSCPPEYKGQFCEQCASGFTRVTPNGGPYVTCVTCQCNNHTNTCDPETGVCKDCQNNTTGDHCEKCSNGWYGNATNATPEDCSPCPCPARPDAVNQFAQTCELSSDGLPTCVNCTVGHEGRYCESCMDGYFGRPREQDGQCRKCECNTNIDLGSSGNCNTTSGQCLKCLYNTTGFNCEWCAPEFHGNAANKTCTRCNCSSVGAVSNVCNNVTGLCSCQPHVTGMLCDRCEQNAFNYTESGCTSCNCNSDGSTDLQCDSMYGNCSCRSNVIGRKCDMCSAGFFDVQRSCLECNCTADQTVANTTCNTESGQCECSVSLAGGLYGGRQCQTCGKRSVGSPPLCHPCTEDCYLNWEIIITRETDKINELNGNVTELLESFGSMSVDGINSTLQMLKKNVSYAEEIFSSGGRENLQMKQQQINGIQNSISSLQQQLNDSQSLIQDAQTYLSEHVVNFNGSVRITPGIPGVPFPIVCPSGGGVSVIVDWQCIEAMATSYRHRAMLANESGHANYTMIQSSYGMIQEANSTAYRAASQISESLGKLSLVTLIREQVESDLGDSFQSSYRNNTQKLEEIRRINEMLQELVRQAENYGQQANEI</sequence>
<feature type="domain" description="Laminin EGF-like" evidence="12">
    <location>
        <begin position="505"/>
        <end position="554"/>
    </location>
</feature>
<dbReference type="GO" id="GO:0009888">
    <property type="term" value="P:tissue development"/>
    <property type="evidence" value="ECO:0007669"/>
    <property type="project" value="TreeGrafter"/>
</dbReference>
<evidence type="ECO:0000313" key="15">
    <source>
        <dbReference type="Proteomes" id="UP001163046"/>
    </source>
</evidence>
<evidence type="ECO:0000256" key="4">
    <source>
        <dbReference type="ARBA" id="ARBA00022729"/>
    </source>
</evidence>
<keyword evidence="3" id="KW-0272">Extracellular matrix</keyword>
<keyword evidence="6" id="KW-0084">Basement membrane</keyword>
<evidence type="ECO:0000256" key="6">
    <source>
        <dbReference type="ARBA" id="ARBA00022869"/>
    </source>
</evidence>
<dbReference type="OrthoDB" id="5985440at2759"/>
<feature type="disulfide bond" evidence="10">
    <location>
        <begin position="654"/>
        <end position="671"/>
    </location>
</feature>
<organism evidence="14 15">
    <name type="scientific">Desmophyllum pertusum</name>
    <dbReference type="NCBI Taxonomy" id="174260"/>
    <lineage>
        <taxon>Eukaryota</taxon>
        <taxon>Metazoa</taxon>
        <taxon>Cnidaria</taxon>
        <taxon>Anthozoa</taxon>
        <taxon>Hexacorallia</taxon>
        <taxon>Scleractinia</taxon>
        <taxon>Caryophylliina</taxon>
        <taxon>Caryophylliidae</taxon>
        <taxon>Desmophyllum</taxon>
    </lineage>
</organism>
<evidence type="ECO:0000256" key="1">
    <source>
        <dbReference type="ARBA" id="ARBA00004302"/>
    </source>
</evidence>
<comment type="caution">
    <text evidence="10">Lacks conserved residue(s) required for the propagation of feature annotation.</text>
</comment>
<dbReference type="GO" id="GO:0009887">
    <property type="term" value="P:animal organ morphogenesis"/>
    <property type="evidence" value="ECO:0007669"/>
    <property type="project" value="TreeGrafter"/>
</dbReference>